<keyword evidence="3" id="KW-1185">Reference proteome</keyword>
<feature type="region of interest" description="Disordered" evidence="1">
    <location>
        <begin position="26"/>
        <end position="72"/>
    </location>
</feature>
<dbReference type="AlphaFoldDB" id="A0A371FK66"/>
<comment type="caution">
    <text evidence="2">The sequence shown here is derived from an EMBL/GenBank/DDBJ whole genome shotgun (WGS) entry which is preliminary data.</text>
</comment>
<dbReference type="Proteomes" id="UP000257109">
    <property type="component" value="Unassembled WGS sequence"/>
</dbReference>
<dbReference type="OrthoDB" id="1937287at2759"/>
<evidence type="ECO:0000256" key="1">
    <source>
        <dbReference type="SAM" id="MobiDB-lite"/>
    </source>
</evidence>
<feature type="compositionally biased region" description="Polar residues" evidence="1">
    <location>
        <begin position="26"/>
        <end position="37"/>
    </location>
</feature>
<organism evidence="2 3">
    <name type="scientific">Mucuna pruriens</name>
    <name type="common">Velvet bean</name>
    <name type="synonym">Dolichos pruriens</name>
    <dbReference type="NCBI Taxonomy" id="157652"/>
    <lineage>
        <taxon>Eukaryota</taxon>
        <taxon>Viridiplantae</taxon>
        <taxon>Streptophyta</taxon>
        <taxon>Embryophyta</taxon>
        <taxon>Tracheophyta</taxon>
        <taxon>Spermatophyta</taxon>
        <taxon>Magnoliopsida</taxon>
        <taxon>eudicotyledons</taxon>
        <taxon>Gunneridae</taxon>
        <taxon>Pentapetalae</taxon>
        <taxon>rosids</taxon>
        <taxon>fabids</taxon>
        <taxon>Fabales</taxon>
        <taxon>Fabaceae</taxon>
        <taxon>Papilionoideae</taxon>
        <taxon>50 kb inversion clade</taxon>
        <taxon>NPAAA clade</taxon>
        <taxon>indigoferoid/millettioid clade</taxon>
        <taxon>Phaseoleae</taxon>
        <taxon>Mucuna</taxon>
    </lineage>
</organism>
<proteinExistence type="predicted"/>
<name>A0A371FK66_MUCPR</name>
<accession>A0A371FK66</accession>
<feature type="non-terminal residue" evidence="2">
    <location>
        <position position="1"/>
    </location>
</feature>
<dbReference type="EMBL" id="QJKJ01008842">
    <property type="protein sequence ID" value="RDX78523.1"/>
    <property type="molecule type" value="Genomic_DNA"/>
</dbReference>
<sequence>MQFQQNLNATIQDLKMQVGQLANISVGSGNLPSQTIPNPKGDVSNVSLRSGRELPQQPTPQPKSKSVNAEFEPKADSLARAVPLPFPTRTVLARKSKLIRIC</sequence>
<gene>
    <name evidence="2" type="ORF">CR513_41184</name>
</gene>
<reference evidence="2" key="1">
    <citation type="submission" date="2018-05" db="EMBL/GenBank/DDBJ databases">
        <title>Draft genome of Mucuna pruriens seed.</title>
        <authorList>
            <person name="Nnadi N.E."/>
            <person name="Vos R."/>
            <person name="Hasami M.H."/>
            <person name="Devisetty U.K."/>
            <person name="Aguiy J.C."/>
        </authorList>
    </citation>
    <scope>NUCLEOTIDE SEQUENCE [LARGE SCALE GENOMIC DNA]</scope>
    <source>
        <strain evidence="2">JCA_2017</strain>
    </source>
</reference>
<evidence type="ECO:0000313" key="2">
    <source>
        <dbReference type="EMBL" id="RDX78523.1"/>
    </source>
</evidence>
<evidence type="ECO:0008006" key="4">
    <source>
        <dbReference type="Google" id="ProtNLM"/>
    </source>
</evidence>
<evidence type="ECO:0000313" key="3">
    <source>
        <dbReference type="Proteomes" id="UP000257109"/>
    </source>
</evidence>
<protein>
    <recommendedName>
        <fullName evidence="4">Reverse transcriptase domain-containing protein</fullName>
    </recommendedName>
</protein>